<protein>
    <submittedName>
        <fullName evidence="1">Uncharacterized protein</fullName>
    </submittedName>
</protein>
<comment type="caution">
    <text evidence="1">The sequence shown here is derived from an EMBL/GenBank/DDBJ whole genome shotgun (WGS) entry which is preliminary data.</text>
</comment>
<keyword evidence="2" id="KW-1185">Reference proteome</keyword>
<gene>
    <name evidence="1" type="ORF">IC609_01015</name>
</gene>
<dbReference type="AlphaFoldDB" id="A0A927FEB9"/>
<evidence type="ECO:0000313" key="2">
    <source>
        <dbReference type="Proteomes" id="UP000647424"/>
    </source>
</evidence>
<dbReference type="EMBL" id="JACYFT010000001">
    <property type="protein sequence ID" value="MBD8049106.1"/>
    <property type="molecule type" value="Genomic_DNA"/>
</dbReference>
<sequence length="181" mass="19529">MNRSKSNPQIALRPQDVVVLLRLSLNADSVPTYAALAQELKLTASEIHAGVDRAVAAQLARKDESGKPLVLLDALRLFVQHGVRYSFPATHGPMGRGMPTAHAAAPLNKLVVQSTDPAPVWPHKDGPVRGVAFYPLYPTVPDAATNNPSLYELLALVDAVRGGNMRERALAIAELDKRWAS</sequence>
<reference evidence="1" key="1">
    <citation type="submission" date="2020-09" db="EMBL/GenBank/DDBJ databases">
        <title>Genome seq and assembly of Limnohabitants sp.</title>
        <authorList>
            <person name="Chhetri G."/>
        </authorList>
    </citation>
    <scope>NUCLEOTIDE SEQUENCE</scope>
    <source>
        <strain evidence="1">JUR4</strain>
    </source>
</reference>
<organism evidence="1 2">
    <name type="scientific">Limnohabitans radicicola</name>
    <dbReference type="NCBI Taxonomy" id="2771427"/>
    <lineage>
        <taxon>Bacteria</taxon>
        <taxon>Pseudomonadati</taxon>
        <taxon>Pseudomonadota</taxon>
        <taxon>Betaproteobacteria</taxon>
        <taxon>Burkholderiales</taxon>
        <taxon>Comamonadaceae</taxon>
        <taxon>Limnohabitans</taxon>
    </lineage>
</organism>
<evidence type="ECO:0000313" key="1">
    <source>
        <dbReference type="EMBL" id="MBD8049106.1"/>
    </source>
</evidence>
<dbReference type="Proteomes" id="UP000647424">
    <property type="component" value="Unassembled WGS sequence"/>
</dbReference>
<dbReference type="RefSeq" id="WP_191817601.1">
    <property type="nucleotide sequence ID" value="NZ_JACYFT010000001.1"/>
</dbReference>
<proteinExistence type="predicted"/>
<name>A0A927FEB9_9BURK</name>
<accession>A0A927FEB9</accession>